<reference evidence="2" key="1">
    <citation type="journal article" date="2015" name="Nature">
        <title>Complex archaea that bridge the gap between prokaryotes and eukaryotes.</title>
        <authorList>
            <person name="Spang A."/>
            <person name="Saw J.H."/>
            <person name="Jorgensen S.L."/>
            <person name="Zaremba-Niedzwiedzka K."/>
            <person name="Martijn J."/>
            <person name="Lind A.E."/>
            <person name="van Eijk R."/>
            <person name="Schleper C."/>
            <person name="Guy L."/>
            <person name="Ettema T.J."/>
        </authorList>
    </citation>
    <scope>NUCLEOTIDE SEQUENCE</scope>
</reference>
<dbReference type="EMBL" id="LAZR01049958">
    <property type="protein sequence ID" value="KKK88425.1"/>
    <property type="molecule type" value="Genomic_DNA"/>
</dbReference>
<gene>
    <name evidence="2" type="ORF">LCGC14_2743310</name>
</gene>
<feature type="non-terminal residue" evidence="2">
    <location>
        <position position="352"/>
    </location>
</feature>
<dbReference type="PANTHER" id="PTHR43174:SF1">
    <property type="entry name" value="UDP-N-ACETYLGLUCOSAMINE 2-EPIMERASE"/>
    <property type="match status" value="1"/>
</dbReference>
<dbReference type="InterPro" id="IPR003331">
    <property type="entry name" value="UDP_GlcNAc_Epimerase_2_dom"/>
</dbReference>
<feature type="domain" description="UDP-N-acetylglucosamine 2-epimerase" evidence="1">
    <location>
        <begin position="29"/>
        <end position="350"/>
    </location>
</feature>
<sequence length="352" mass="40115">MKTLTIIGTRPELIRLSEIIKKLDKYTCHIFVYTNQSYDYELSQIFFDELKIRKPNYTLDVKSETVGEQIGKILVQCEQVLLKEKPDAVLILGDTNSALSCIVAKRLKVPIFHMEAGNRCFDDRVPEEINRRIVDHSSDVNLCYTEHARRNLLREGFASQDIFVIGSPLPEVYAAHQKGIEESRILESLKLEKDKYLLASIHREENVENEIKLHSILNSLYALDKEYMMPIILSTHPRTRKKLDGLSIGRIILHKPFGMLDYIKLQQNAFCNLSDSGTAHEDAAILNIPMVIVRESQERPEVYDCGNVIMAGVDSKTILNAVKVVRGQIGVKFDNPYEINNCSDKVVRLIVG</sequence>
<evidence type="ECO:0000313" key="2">
    <source>
        <dbReference type="EMBL" id="KKK88425.1"/>
    </source>
</evidence>
<dbReference type="CDD" id="cd03786">
    <property type="entry name" value="GTB_UDP-GlcNAc_2-Epimerase"/>
    <property type="match status" value="1"/>
</dbReference>
<organism evidence="2">
    <name type="scientific">marine sediment metagenome</name>
    <dbReference type="NCBI Taxonomy" id="412755"/>
    <lineage>
        <taxon>unclassified sequences</taxon>
        <taxon>metagenomes</taxon>
        <taxon>ecological metagenomes</taxon>
    </lineage>
</organism>
<evidence type="ECO:0000259" key="1">
    <source>
        <dbReference type="Pfam" id="PF02350"/>
    </source>
</evidence>
<dbReference type="NCBIfam" id="TIGR00236">
    <property type="entry name" value="wecB"/>
    <property type="match status" value="1"/>
</dbReference>
<dbReference type="SUPFAM" id="SSF53756">
    <property type="entry name" value="UDP-Glycosyltransferase/glycogen phosphorylase"/>
    <property type="match status" value="1"/>
</dbReference>
<comment type="caution">
    <text evidence="2">The sequence shown here is derived from an EMBL/GenBank/DDBJ whole genome shotgun (WGS) entry which is preliminary data.</text>
</comment>
<name>A0A0F8ZR26_9ZZZZ</name>
<dbReference type="AlphaFoldDB" id="A0A0F8ZR26"/>
<proteinExistence type="predicted"/>
<protein>
    <recommendedName>
        <fullName evidence="1">UDP-N-acetylglucosamine 2-epimerase domain-containing protein</fullName>
    </recommendedName>
</protein>
<dbReference type="Gene3D" id="3.40.50.2000">
    <property type="entry name" value="Glycogen Phosphorylase B"/>
    <property type="match status" value="2"/>
</dbReference>
<dbReference type="Pfam" id="PF02350">
    <property type="entry name" value="Epimerase_2"/>
    <property type="match status" value="1"/>
</dbReference>
<dbReference type="PANTHER" id="PTHR43174">
    <property type="entry name" value="UDP-N-ACETYLGLUCOSAMINE 2-EPIMERASE"/>
    <property type="match status" value="1"/>
</dbReference>
<dbReference type="InterPro" id="IPR029767">
    <property type="entry name" value="WecB-like"/>
</dbReference>
<accession>A0A0F8ZR26</accession>